<feature type="region of interest" description="Disordered" evidence="1">
    <location>
        <begin position="221"/>
        <end position="380"/>
    </location>
</feature>
<reference evidence="3" key="1">
    <citation type="submission" date="2021-12" db="EMBL/GenBank/DDBJ databases">
        <authorList>
            <person name="King R."/>
        </authorList>
    </citation>
    <scope>NUCLEOTIDE SEQUENCE</scope>
</reference>
<feature type="compositionally biased region" description="Pro residues" evidence="1">
    <location>
        <begin position="884"/>
        <end position="900"/>
    </location>
</feature>
<feature type="compositionally biased region" description="Low complexity" evidence="1">
    <location>
        <begin position="225"/>
        <end position="298"/>
    </location>
</feature>
<dbReference type="InterPro" id="IPR009060">
    <property type="entry name" value="UBA-like_sf"/>
</dbReference>
<dbReference type="SUPFAM" id="SSF54928">
    <property type="entry name" value="RNA-binding domain, RBD"/>
    <property type="match status" value="1"/>
</dbReference>
<dbReference type="SUPFAM" id="SSF46934">
    <property type="entry name" value="UBA-like"/>
    <property type="match status" value="1"/>
</dbReference>
<feature type="compositionally biased region" description="Low complexity" evidence="1">
    <location>
        <begin position="1475"/>
        <end position="1487"/>
    </location>
</feature>
<feature type="region of interest" description="Disordered" evidence="1">
    <location>
        <begin position="395"/>
        <end position="430"/>
    </location>
</feature>
<feature type="domain" description="GW182 middle" evidence="2">
    <location>
        <begin position="898"/>
        <end position="1068"/>
    </location>
</feature>
<feature type="region of interest" description="Disordered" evidence="1">
    <location>
        <begin position="696"/>
        <end position="793"/>
    </location>
</feature>
<dbReference type="InterPro" id="IPR035979">
    <property type="entry name" value="RBD_domain_sf"/>
</dbReference>
<feature type="compositionally biased region" description="Polar residues" evidence="1">
    <location>
        <begin position="479"/>
        <end position="500"/>
    </location>
</feature>
<feature type="compositionally biased region" description="Low complexity" evidence="1">
    <location>
        <begin position="364"/>
        <end position="376"/>
    </location>
</feature>
<feature type="region of interest" description="Disordered" evidence="1">
    <location>
        <begin position="1114"/>
        <end position="1211"/>
    </location>
</feature>
<feature type="region of interest" description="Disordered" evidence="1">
    <location>
        <begin position="1260"/>
        <end position="1341"/>
    </location>
</feature>
<feature type="compositionally biased region" description="Polar residues" evidence="1">
    <location>
        <begin position="299"/>
        <end position="311"/>
    </location>
</feature>
<feature type="region of interest" description="Disordered" evidence="1">
    <location>
        <begin position="1031"/>
        <end position="1064"/>
    </location>
</feature>
<dbReference type="InterPro" id="IPR012677">
    <property type="entry name" value="Nucleotide-bd_a/b_plait_sf"/>
</dbReference>
<dbReference type="InterPro" id="IPR041971">
    <property type="entry name" value="Gawky_UBA"/>
</dbReference>
<feature type="compositionally biased region" description="Pro residues" evidence="1">
    <location>
        <begin position="583"/>
        <end position="611"/>
    </location>
</feature>
<gene>
    <name evidence="3" type="ORF">BEMITA_LOCUS4842</name>
</gene>
<feature type="compositionally biased region" description="Low complexity" evidence="1">
    <location>
        <begin position="1035"/>
        <end position="1052"/>
    </location>
</feature>
<dbReference type="PANTHER" id="PTHR13020:SF25">
    <property type="entry name" value="PROTEIN GAWKY"/>
    <property type="match status" value="1"/>
</dbReference>
<dbReference type="GO" id="GO:0003676">
    <property type="term" value="F:nucleic acid binding"/>
    <property type="evidence" value="ECO:0007669"/>
    <property type="project" value="InterPro"/>
</dbReference>
<feature type="region of interest" description="Disordered" evidence="1">
    <location>
        <begin position="1447"/>
        <end position="1517"/>
    </location>
</feature>
<evidence type="ECO:0000256" key="1">
    <source>
        <dbReference type="SAM" id="MobiDB-lite"/>
    </source>
</evidence>
<feature type="compositionally biased region" description="Basic and acidic residues" evidence="1">
    <location>
        <begin position="553"/>
        <end position="563"/>
    </location>
</feature>
<evidence type="ECO:0000259" key="2">
    <source>
        <dbReference type="Pfam" id="PF12938"/>
    </source>
</evidence>
<feature type="region of interest" description="Disordered" evidence="1">
    <location>
        <begin position="444"/>
        <end position="537"/>
    </location>
</feature>
<dbReference type="InterPro" id="IPR026805">
    <property type="entry name" value="GW182_M_dom"/>
</dbReference>
<dbReference type="GO" id="GO:0035278">
    <property type="term" value="P:miRNA-mediated gene silencing by inhibition of translation"/>
    <property type="evidence" value="ECO:0007669"/>
    <property type="project" value="InterPro"/>
</dbReference>
<feature type="region of interest" description="Disordered" evidence="1">
    <location>
        <begin position="1226"/>
        <end position="1246"/>
    </location>
</feature>
<dbReference type="Gene3D" id="3.30.70.330">
    <property type="match status" value="1"/>
</dbReference>
<feature type="region of interest" description="Disordered" evidence="1">
    <location>
        <begin position="1"/>
        <end position="24"/>
    </location>
</feature>
<evidence type="ECO:0000313" key="4">
    <source>
        <dbReference type="Proteomes" id="UP001152759"/>
    </source>
</evidence>
<feature type="compositionally biased region" description="Low complexity" evidence="1">
    <location>
        <begin position="868"/>
        <end position="883"/>
    </location>
</feature>
<feature type="compositionally biased region" description="Polar residues" evidence="1">
    <location>
        <begin position="1148"/>
        <end position="1160"/>
    </location>
</feature>
<dbReference type="CDD" id="cd12435">
    <property type="entry name" value="RRM_GW182_like"/>
    <property type="match status" value="1"/>
</dbReference>
<evidence type="ECO:0000313" key="3">
    <source>
        <dbReference type="EMBL" id="CAH0385637.1"/>
    </source>
</evidence>
<dbReference type="GO" id="GO:0000932">
    <property type="term" value="C:P-body"/>
    <property type="evidence" value="ECO:0007669"/>
    <property type="project" value="TreeGrafter"/>
</dbReference>
<dbReference type="GO" id="GO:0060213">
    <property type="term" value="P:positive regulation of nuclear-transcribed mRNA poly(A) tail shortening"/>
    <property type="evidence" value="ECO:0007669"/>
    <property type="project" value="TreeGrafter"/>
</dbReference>
<feature type="compositionally biased region" description="Low complexity" evidence="1">
    <location>
        <begin position="317"/>
        <end position="328"/>
    </location>
</feature>
<dbReference type="InterPro" id="IPR033503">
    <property type="entry name" value="GW182_RRM"/>
</dbReference>
<dbReference type="PANTHER" id="PTHR13020">
    <property type="entry name" value="TRINUCLEOTIDE REPEAT-CONTAINING GENE 6"/>
    <property type="match status" value="1"/>
</dbReference>
<organism evidence="3 4">
    <name type="scientific">Bemisia tabaci</name>
    <name type="common">Sweetpotato whitefly</name>
    <name type="synonym">Aleurodes tabaci</name>
    <dbReference type="NCBI Taxonomy" id="7038"/>
    <lineage>
        <taxon>Eukaryota</taxon>
        <taxon>Metazoa</taxon>
        <taxon>Ecdysozoa</taxon>
        <taxon>Arthropoda</taxon>
        <taxon>Hexapoda</taxon>
        <taxon>Insecta</taxon>
        <taxon>Pterygota</taxon>
        <taxon>Neoptera</taxon>
        <taxon>Paraneoptera</taxon>
        <taxon>Hemiptera</taxon>
        <taxon>Sternorrhyncha</taxon>
        <taxon>Aleyrodoidea</taxon>
        <taxon>Aleyrodidae</taxon>
        <taxon>Aleyrodinae</taxon>
        <taxon>Bemisia</taxon>
    </lineage>
</organism>
<dbReference type="InterPro" id="IPR052068">
    <property type="entry name" value="GW182_domain"/>
</dbReference>
<feature type="compositionally biased region" description="Low complexity" evidence="1">
    <location>
        <begin position="1124"/>
        <end position="1137"/>
    </location>
</feature>
<feature type="compositionally biased region" description="Pro residues" evidence="1">
    <location>
        <begin position="353"/>
        <end position="363"/>
    </location>
</feature>
<dbReference type="EMBL" id="OU963863">
    <property type="protein sequence ID" value="CAH0385637.1"/>
    <property type="molecule type" value="Genomic_DNA"/>
</dbReference>
<feature type="compositionally biased region" description="Polar residues" evidence="1">
    <location>
        <begin position="1168"/>
        <end position="1178"/>
    </location>
</feature>
<feature type="region of interest" description="Disordered" evidence="1">
    <location>
        <begin position="553"/>
        <end position="660"/>
    </location>
</feature>
<keyword evidence="4" id="KW-1185">Reference proteome</keyword>
<feature type="compositionally biased region" description="Polar residues" evidence="1">
    <location>
        <begin position="334"/>
        <end position="344"/>
    </location>
</feature>
<protein>
    <recommendedName>
        <fullName evidence="2">GW182 middle domain-containing protein</fullName>
    </recommendedName>
</protein>
<name>A0A9P0F1E6_BEMTA</name>
<dbReference type="Proteomes" id="UP001152759">
    <property type="component" value="Chromosome 2"/>
</dbReference>
<feature type="compositionally biased region" description="Low complexity" evidence="1">
    <location>
        <begin position="1227"/>
        <end position="1246"/>
    </location>
</feature>
<feature type="compositionally biased region" description="Low complexity" evidence="1">
    <location>
        <begin position="1311"/>
        <end position="1341"/>
    </location>
</feature>
<dbReference type="GO" id="GO:0005654">
    <property type="term" value="C:nucleoplasm"/>
    <property type="evidence" value="ECO:0007669"/>
    <property type="project" value="TreeGrafter"/>
</dbReference>
<feature type="region of interest" description="Disordered" evidence="1">
    <location>
        <begin position="845"/>
        <end position="927"/>
    </location>
</feature>
<sequence>MSTTVNASADQNRNLPTYQVPNSRDTMNAVETSAVAVRNKIKSPHRAESDGGRAGLFHFLPSTVITSSLTCSGDPSYTLQGLKAKAVGSTDSDCCDEKRMMRQEALTLGSVDIGAQDKSSTTNNCSTINDKHRIKSVDTTSCNANNVTTNNAENIPSNEWIAILNTTTKPYSSGDLLQGNSKLNHRLTNSPLNSFQDCDVIRDYHLRWNILPTCRLVGGGESSLASATSTNSGWGTNNNNSGSSAPPSGWSAPTNAAQPPPTSTASGPPANWNSSNSNSPNSSSQSQSQNRQPPANNASQGTNNLQNNASKANPAMSTSSNNQRQSTSQPPPATSQANSTTSWAQAAGKNLPNAPPTTTPAPPMTSTASTTNNNSTKQQLEQLNSMREALFSQDGWGGQHVNQDSGWDVSPSPEPVAKDQTGATVPAWKPNINNGTELWEANLRSGGQPAAPPQPKTPWGHTPTTNIGGTWGEDDDVSSEATNVWTGVPPNNQPQWTGGPNNPMWPGGDKKGSEWGGNNAGWPYDPSRGLAPKVDPRDQHRMAVADHRGIGADDRIGLMRGDPRGISGRLNGAGGADPAMWGPAPPPQQPPAPHHPPPGPPPGPGQPPNKILPPALAGVNHWTGPNSNDMNMAAGGGKPNGWDEPSPPAQRRNMPNMPGYDDGTALWGNQGNNKVTHWKEMPNPNMAHGMPGPAIPQNRMPGNVTNMKPDPSSWGHPTRNGGWGDGSANPGSGPDSSVPWGDDKIAGNWNEPPIPSGWAGTAPPKNAPGPWIDGDVDPSNWGHPPKQGPKPLTKDIIWSSKQFRILADMGFKKDDIENALRVSNMVLEDALEMLNPARNVGGANAPDLWRPDAAAPFDPTQFPPSQPRFPQQMPFAPPTGVAPSVPPPPHQKLLSQPPPSTAGQQPPHFNQVRCAPSSRGGNSSYQPTPQQLRVLVQQITMAVQAGYLNQQILNQPLAPQTLLLLNQLLQHIKSLQQLIQQRNLHASSNPLGKSNNSAFMHLTAQITKTKKHIAGLQNDIVIQQAQYIKNQIPSQQHQQQHHLASGNNQSQGNAGGGGSNDFFNKNQAQDLLAALQTNFTDLNINKEPLSSGAGFQHQQSRLNQWKLPSLDKEGEVGEDFSRAPGTTSKSGGSTSPTLNPLLGPDGPWSSSVSNANSTGWPDSEKDWPSSQANSSSAFTDLVPEFEPGKPWKGSVLKSIEDDPSITPGSVVRSPLSLASIKDSEIFSSSKTSPNSTNNSASDNLPLPPLSLSSSTWSFNPSSTAPSSFTGPLAKLGTTGKTTSWGDAQPPTVVTSELWGAPKSRGPPPGLSSKTGSAQNSGSSSNGWTAGSNWSSGAHSGSSSQWPSSSSWLLLRNLTAQIPGNGENGSNERFELQIDGSTLKTLCCQHGPLQNFHLYLKHGIALAKYSTKEEAVKAQGALNNCVLGNTTIFAESPAESEVHSLLQHLGQQGGSNSGWNRPTGGAPKPAGTTDTWSSGWPSNSPSSSLWGAPPLDEHRSTPSLNSFLPGDLLGGESM</sequence>
<dbReference type="CDD" id="cd14284">
    <property type="entry name" value="UBA_GAWKY"/>
    <property type="match status" value="1"/>
</dbReference>
<dbReference type="Pfam" id="PF12938">
    <property type="entry name" value="M_domain"/>
    <property type="match status" value="1"/>
</dbReference>
<proteinExistence type="predicted"/>
<accession>A0A9P0F1E6</accession>